<reference evidence="1" key="2">
    <citation type="submission" date="2025-08" db="UniProtKB">
        <authorList>
            <consortium name="Ensembl"/>
        </authorList>
    </citation>
    <scope>IDENTIFICATION</scope>
</reference>
<evidence type="ECO:0008006" key="3">
    <source>
        <dbReference type="Google" id="ProtNLM"/>
    </source>
</evidence>
<evidence type="ECO:0000313" key="1">
    <source>
        <dbReference type="Ensembl" id="ENSGACP00000064156.1"/>
    </source>
</evidence>
<dbReference type="GO" id="GO:0005127">
    <property type="term" value="F:ciliary neurotrophic factor receptor binding"/>
    <property type="evidence" value="ECO:0007669"/>
    <property type="project" value="InterPro"/>
</dbReference>
<dbReference type="InterPro" id="IPR000151">
    <property type="entry name" value="Ciliary_neurotrophic_fac_CNTF"/>
</dbReference>
<reference evidence="1 2" key="1">
    <citation type="journal article" date="2021" name="G3 (Bethesda)">
        <title>Improved contiguity of the threespine stickleback genome using long-read sequencing.</title>
        <authorList>
            <person name="Nath S."/>
            <person name="Shaw D.E."/>
            <person name="White M.A."/>
        </authorList>
    </citation>
    <scope>NUCLEOTIDE SEQUENCE [LARGE SCALE GENOMIC DNA]</scope>
    <source>
        <strain evidence="1 2">Lake Benthic</strain>
    </source>
</reference>
<dbReference type="Ensembl" id="ENSGACT00000036332.1">
    <property type="protein sequence ID" value="ENSGACP00000064156.1"/>
    <property type="gene ID" value="ENSGACG00000024243.1"/>
</dbReference>
<dbReference type="Gene3D" id="1.20.1250.10">
    <property type="match status" value="1"/>
</dbReference>
<protein>
    <recommendedName>
        <fullName evidence="3">Ciliary neurotrophic factor</fullName>
    </recommendedName>
</protein>
<proteinExistence type="predicted"/>
<organism evidence="1 2">
    <name type="scientific">Gasterosteus aculeatus aculeatus</name>
    <name type="common">three-spined stickleback</name>
    <dbReference type="NCBI Taxonomy" id="481459"/>
    <lineage>
        <taxon>Eukaryota</taxon>
        <taxon>Metazoa</taxon>
        <taxon>Chordata</taxon>
        <taxon>Craniata</taxon>
        <taxon>Vertebrata</taxon>
        <taxon>Euteleostomi</taxon>
        <taxon>Actinopterygii</taxon>
        <taxon>Neopterygii</taxon>
        <taxon>Teleostei</taxon>
        <taxon>Neoteleostei</taxon>
        <taxon>Acanthomorphata</taxon>
        <taxon>Eupercaria</taxon>
        <taxon>Perciformes</taxon>
        <taxon>Cottioidei</taxon>
        <taxon>Gasterosteales</taxon>
        <taxon>Gasterosteidae</taxon>
        <taxon>Gasterosteus</taxon>
    </lineage>
</organism>
<dbReference type="GO" id="GO:0070120">
    <property type="term" value="P:ciliary neurotrophic factor-mediated signaling pathway"/>
    <property type="evidence" value="ECO:0007669"/>
    <property type="project" value="InterPro"/>
</dbReference>
<keyword evidence="2" id="KW-1185">Reference proteome</keyword>
<name>A0AAQ4RK75_GASAC</name>
<dbReference type="InterPro" id="IPR009079">
    <property type="entry name" value="4_helix_cytokine-like_core"/>
</dbReference>
<dbReference type="GeneTree" id="ENSGT00540000073610"/>
<sequence length="268" mass="29983">LPHTPNSPFQSVGVTYRPLCHTGTNWHAGFKALRLCDRLYPERTSCCRSKETINIRTRTSNYLTFTLSLPFPAPPTPSIRQCFPKITPRFLLFPPILFSRPSSPCFLKTKKENFTPDVADSHLVSVPPPSSQLDASDELRRLHSALLQCRSLLESTIAREEEELGGGKADDYETQRKMVKDRLSLLLISTGELLQAAGGAGVPPPGVEGSKSDGSSGLFQLKLWVYRIFKELEYWTKTAVTTLQALLSVTGKERARTPRGRSLRRVRQ</sequence>
<dbReference type="GO" id="GO:0043524">
    <property type="term" value="P:negative regulation of neuron apoptotic process"/>
    <property type="evidence" value="ECO:0007669"/>
    <property type="project" value="InterPro"/>
</dbReference>
<evidence type="ECO:0000313" key="2">
    <source>
        <dbReference type="Proteomes" id="UP000007635"/>
    </source>
</evidence>
<dbReference type="Proteomes" id="UP000007635">
    <property type="component" value="Chromosome IX"/>
</dbReference>
<accession>A0AAQ4RK75</accession>
<dbReference type="PANTHER" id="PTHR15196">
    <property type="entry name" value="CILIARY NEUROTROPHIC FACTOR"/>
    <property type="match status" value="1"/>
</dbReference>
<reference evidence="1" key="3">
    <citation type="submission" date="2025-09" db="UniProtKB">
        <authorList>
            <consortium name="Ensembl"/>
        </authorList>
    </citation>
    <scope>IDENTIFICATION</scope>
</reference>
<dbReference type="PANTHER" id="PTHR15196:SF1">
    <property type="entry name" value="CILIARY NEUROTROPHIC FACTOR"/>
    <property type="match status" value="1"/>
</dbReference>
<dbReference type="AlphaFoldDB" id="A0AAQ4RK75"/>